<keyword evidence="2" id="KW-1185">Reference proteome</keyword>
<comment type="caution">
    <text evidence="1">The sequence shown here is derived from an EMBL/GenBank/DDBJ whole genome shotgun (WGS) entry which is preliminary data.</text>
</comment>
<evidence type="ECO:0000313" key="1">
    <source>
        <dbReference type="EMBL" id="GCE29398.1"/>
    </source>
</evidence>
<dbReference type="OrthoDB" id="166558at2"/>
<organism evidence="1 2">
    <name type="scientific">Dictyobacter alpinus</name>
    <dbReference type="NCBI Taxonomy" id="2014873"/>
    <lineage>
        <taxon>Bacteria</taxon>
        <taxon>Bacillati</taxon>
        <taxon>Chloroflexota</taxon>
        <taxon>Ktedonobacteria</taxon>
        <taxon>Ktedonobacterales</taxon>
        <taxon>Dictyobacteraceae</taxon>
        <taxon>Dictyobacter</taxon>
    </lineage>
</organism>
<dbReference type="AlphaFoldDB" id="A0A402BDB7"/>
<proteinExistence type="predicted"/>
<name>A0A402BDB7_9CHLR</name>
<reference evidence="2" key="1">
    <citation type="submission" date="2018-12" db="EMBL/GenBank/DDBJ databases">
        <title>Tengunoibacter tsumagoiensis gen. nov., sp. nov., Dictyobacter kobayashii sp. nov., D. alpinus sp. nov., and D. joshuensis sp. nov. and description of Dictyobacteraceae fam. nov. within the order Ktedonobacterales isolated from Tengu-no-mugimeshi.</title>
        <authorList>
            <person name="Wang C.M."/>
            <person name="Zheng Y."/>
            <person name="Sakai Y."/>
            <person name="Toyoda A."/>
            <person name="Minakuchi Y."/>
            <person name="Abe K."/>
            <person name="Yokota A."/>
            <person name="Yabe S."/>
        </authorList>
    </citation>
    <scope>NUCLEOTIDE SEQUENCE [LARGE SCALE GENOMIC DNA]</scope>
    <source>
        <strain evidence="2">Uno16</strain>
    </source>
</reference>
<dbReference type="Proteomes" id="UP000287171">
    <property type="component" value="Unassembled WGS sequence"/>
</dbReference>
<accession>A0A402BDB7</accession>
<dbReference type="RefSeq" id="WP_126629669.1">
    <property type="nucleotide sequence ID" value="NZ_BIFT01000002.1"/>
</dbReference>
<sequence>MSGQTAITAHATDDIWVIGQDKEGPKTLHWDGKKWNAPTIQTTSSGAITLSDIAVIVPDNAWIVGSSQTGKDTDAVYQPILLHWDGSTWSDQVCIPESKQQMARPV</sequence>
<gene>
    <name evidence="1" type="ORF">KDA_48820</name>
</gene>
<evidence type="ECO:0000313" key="2">
    <source>
        <dbReference type="Proteomes" id="UP000287171"/>
    </source>
</evidence>
<dbReference type="EMBL" id="BIFT01000002">
    <property type="protein sequence ID" value="GCE29398.1"/>
    <property type="molecule type" value="Genomic_DNA"/>
</dbReference>
<protein>
    <submittedName>
        <fullName evidence="1">Uncharacterized protein</fullName>
    </submittedName>
</protein>